<dbReference type="Proteomes" id="UP000655225">
    <property type="component" value="Unassembled WGS sequence"/>
</dbReference>
<dbReference type="OMA" id="WCKIMAS"/>
<feature type="domain" description="LOB" evidence="2">
    <location>
        <begin position="27"/>
        <end position="131"/>
    </location>
</feature>
<name>A0A834Y8E3_TETSI</name>
<proteinExistence type="inferred from homology"/>
<dbReference type="PANTHER" id="PTHR31301:SF68">
    <property type="entry name" value="LOB DOMAIN-CONTAINING PROTEIN 32-RELATED"/>
    <property type="match status" value="1"/>
</dbReference>
<organism evidence="3 4">
    <name type="scientific">Tetracentron sinense</name>
    <name type="common">Spur-leaf</name>
    <dbReference type="NCBI Taxonomy" id="13715"/>
    <lineage>
        <taxon>Eukaryota</taxon>
        <taxon>Viridiplantae</taxon>
        <taxon>Streptophyta</taxon>
        <taxon>Embryophyta</taxon>
        <taxon>Tracheophyta</taxon>
        <taxon>Spermatophyta</taxon>
        <taxon>Magnoliopsida</taxon>
        <taxon>Trochodendrales</taxon>
        <taxon>Trochodendraceae</taxon>
        <taxon>Tetracentron</taxon>
    </lineage>
</organism>
<dbReference type="PANTHER" id="PTHR31301">
    <property type="entry name" value="LOB DOMAIN-CONTAINING PROTEIN 4-RELATED"/>
    <property type="match status" value="1"/>
</dbReference>
<evidence type="ECO:0000256" key="1">
    <source>
        <dbReference type="ARBA" id="ARBA00005474"/>
    </source>
</evidence>
<gene>
    <name evidence="3" type="ORF">HHK36_030879</name>
</gene>
<dbReference type="PROSITE" id="PS50891">
    <property type="entry name" value="LOB"/>
    <property type="match status" value="1"/>
</dbReference>
<comment type="caution">
    <text evidence="3">The sequence shown here is derived from an EMBL/GenBank/DDBJ whole genome shotgun (WGS) entry which is preliminary data.</text>
</comment>
<protein>
    <recommendedName>
        <fullName evidence="2">LOB domain-containing protein</fullName>
    </recommendedName>
</protein>
<dbReference type="OrthoDB" id="913402at2759"/>
<comment type="similarity">
    <text evidence="1">Belongs to the LOB domain-containing protein family.</text>
</comment>
<reference evidence="3 4" key="1">
    <citation type="submission" date="2020-04" db="EMBL/GenBank/DDBJ databases">
        <title>Plant Genome Project.</title>
        <authorList>
            <person name="Zhang R.-G."/>
        </authorList>
    </citation>
    <scope>NUCLEOTIDE SEQUENCE [LARGE SCALE GENOMIC DNA]</scope>
    <source>
        <strain evidence="3">YNK0</strain>
        <tissue evidence="3">Leaf</tissue>
    </source>
</reference>
<dbReference type="EMBL" id="JABCRI010000024">
    <property type="protein sequence ID" value="KAF8377498.1"/>
    <property type="molecule type" value="Genomic_DNA"/>
</dbReference>
<dbReference type="AlphaFoldDB" id="A0A834Y8E3"/>
<dbReference type="InterPro" id="IPR004883">
    <property type="entry name" value="LOB"/>
</dbReference>
<evidence type="ECO:0000259" key="2">
    <source>
        <dbReference type="PROSITE" id="PS50891"/>
    </source>
</evidence>
<evidence type="ECO:0000313" key="3">
    <source>
        <dbReference type="EMBL" id="KAF8377498.1"/>
    </source>
</evidence>
<keyword evidence="4" id="KW-1185">Reference proteome</keyword>
<dbReference type="Pfam" id="PF03195">
    <property type="entry name" value="LOB"/>
    <property type="match status" value="1"/>
</dbReference>
<evidence type="ECO:0000313" key="4">
    <source>
        <dbReference type="Proteomes" id="UP000655225"/>
    </source>
</evidence>
<sequence length="215" mass="24393">MKNKKMAGFRRVVPVYTEMAASSSNLGPCAACRRGRKKCTDECLFAPYFPPNNQQSLENFDNLHKVFSAGNVSRLLKCINPEQRQDTVNSLIYEAETRVLNPVYGCLGLISVLKHRLNQLYHELYLAQGENIGPYVILPRETQSVIREPQRLGPQQIAAVVAASEQQELLRFYEQQQQQFVYQQEQQLHEESGSDEIVEDFSFESVEDSSGGQSS</sequence>
<accession>A0A834Y8E3</accession>